<reference evidence="2" key="1">
    <citation type="submission" date="2022-11" db="EMBL/GenBank/DDBJ databases">
        <authorList>
            <person name="Petersen C."/>
        </authorList>
    </citation>
    <scope>NUCLEOTIDE SEQUENCE</scope>
    <source>
        <strain evidence="2">IBT 22155</strain>
    </source>
</reference>
<reference evidence="2" key="2">
    <citation type="journal article" date="2023" name="IMA Fungus">
        <title>Comparative genomic study of the Penicillium genus elucidates a diverse pangenome and 15 lateral gene transfer events.</title>
        <authorList>
            <person name="Petersen C."/>
            <person name="Sorensen T."/>
            <person name="Nielsen M.R."/>
            <person name="Sondergaard T.E."/>
            <person name="Sorensen J.L."/>
            <person name="Fitzpatrick D.A."/>
            <person name="Frisvad J.C."/>
            <person name="Nielsen K.L."/>
        </authorList>
    </citation>
    <scope>NUCLEOTIDE SEQUENCE</scope>
    <source>
        <strain evidence="2">IBT 22155</strain>
    </source>
</reference>
<dbReference type="AlphaFoldDB" id="A0A9W9HBZ8"/>
<organism evidence="2 3">
    <name type="scientific">Penicillium bovifimosum</name>
    <dbReference type="NCBI Taxonomy" id="126998"/>
    <lineage>
        <taxon>Eukaryota</taxon>
        <taxon>Fungi</taxon>
        <taxon>Dikarya</taxon>
        <taxon>Ascomycota</taxon>
        <taxon>Pezizomycotina</taxon>
        <taxon>Eurotiomycetes</taxon>
        <taxon>Eurotiomycetidae</taxon>
        <taxon>Eurotiales</taxon>
        <taxon>Aspergillaceae</taxon>
        <taxon>Penicillium</taxon>
    </lineage>
</organism>
<evidence type="ECO:0000313" key="2">
    <source>
        <dbReference type="EMBL" id="KAJ5142868.1"/>
    </source>
</evidence>
<feature type="region of interest" description="Disordered" evidence="1">
    <location>
        <begin position="176"/>
        <end position="214"/>
    </location>
</feature>
<evidence type="ECO:0000313" key="3">
    <source>
        <dbReference type="Proteomes" id="UP001149079"/>
    </source>
</evidence>
<dbReference type="EMBL" id="JAPQKL010000002">
    <property type="protein sequence ID" value="KAJ5142868.1"/>
    <property type="molecule type" value="Genomic_DNA"/>
</dbReference>
<sequence length="235" mass="24564">MFVLSWELSGLCSNLVVVVAPGTENSWILRVVLTPEFLWFGLHWAGWSYPAQLTDYSTNLLSLLHSHHLVAAMTLHYNMGVGNRWWELNHHLGIYLSPAAAAKPATVPPMEDLMPMEGIEGSVGVSVAAVGTCVREYSPDMDVCEQSGASSAAPAAAAAAPAPATVDTSVREYSPGMDVCEDSAASSAAPPPATPAVAAPAPMTPLNPSDPTTSLPFELAGSRSISEPLALGQAI</sequence>
<keyword evidence="3" id="KW-1185">Reference proteome</keyword>
<comment type="caution">
    <text evidence="2">The sequence shown here is derived from an EMBL/GenBank/DDBJ whole genome shotgun (WGS) entry which is preliminary data.</text>
</comment>
<evidence type="ECO:0000256" key="1">
    <source>
        <dbReference type="SAM" id="MobiDB-lite"/>
    </source>
</evidence>
<dbReference type="RefSeq" id="XP_056524512.1">
    <property type="nucleotide sequence ID" value="XM_056662399.1"/>
</dbReference>
<dbReference type="GeneID" id="81401569"/>
<gene>
    <name evidence="2" type="ORF">N7515_001655</name>
</gene>
<dbReference type="Proteomes" id="UP001149079">
    <property type="component" value="Unassembled WGS sequence"/>
</dbReference>
<dbReference type="OrthoDB" id="4355879at2759"/>
<proteinExistence type="predicted"/>
<protein>
    <submittedName>
        <fullName evidence="2">Uncharacterized protein</fullName>
    </submittedName>
</protein>
<accession>A0A9W9HBZ8</accession>
<name>A0A9W9HBZ8_9EURO</name>